<dbReference type="PANTHER" id="PTHR30026">
    <property type="entry name" value="OUTER MEMBRANE PROTEIN TOLC"/>
    <property type="match status" value="1"/>
</dbReference>
<keyword evidence="4" id="KW-1134">Transmembrane beta strand</keyword>
<name>A0A3S9SWQ2_9FIRM</name>
<accession>A0A3S9SWQ2</accession>
<keyword evidence="8" id="KW-0175">Coiled coil</keyword>
<comment type="similarity">
    <text evidence="2">Belongs to the outer membrane factor (OMF) (TC 1.B.17) family.</text>
</comment>
<feature type="coiled-coil region" evidence="8">
    <location>
        <begin position="351"/>
        <end position="385"/>
    </location>
</feature>
<evidence type="ECO:0000256" key="8">
    <source>
        <dbReference type="SAM" id="Coils"/>
    </source>
</evidence>
<keyword evidence="7" id="KW-0998">Cell outer membrane</keyword>
<keyword evidence="3" id="KW-0813">Transport</keyword>
<evidence type="ECO:0000256" key="7">
    <source>
        <dbReference type="ARBA" id="ARBA00023237"/>
    </source>
</evidence>
<dbReference type="GO" id="GO:1990281">
    <property type="term" value="C:efflux pump complex"/>
    <property type="evidence" value="ECO:0007669"/>
    <property type="project" value="TreeGrafter"/>
</dbReference>
<gene>
    <name evidence="9" type="ORF">BBF96_04405</name>
</gene>
<evidence type="ECO:0000256" key="2">
    <source>
        <dbReference type="ARBA" id="ARBA00007613"/>
    </source>
</evidence>
<dbReference type="InterPro" id="IPR003423">
    <property type="entry name" value="OMP_efflux"/>
</dbReference>
<organism evidence="9 10">
    <name type="scientific">Anoxybacter fermentans</name>
    <dbReference type="NCBI Taxonomy" id="1323375"/>
    <lineage>
        <taxon>Bacteria</taxon>
        <taxon>Bacillati</taxon>
        <taxon>Bacillota</taxon>
        <taxon>Clostridia</taxon>
        <taxon>Halanaerobiales</taxon>
        <taxon>Anoxybacter</taxon>
    </lineage>
</organism>
<protein>
    <recommendedName>
        <fullName evidence="11">Transporter</fullName>
    </recommendedName>
</protein>
<evidence type="ECO:0000256" key="5">
    <source>
        <dbReference type="ARBA" id="ARBA00022692"/>
    </source>
</evidence>
<dbReference type="Gene3D" id="1.20.1600.10">
    <property type="entry name" value="Outer membrane efflux proteins (OEP)"/>
    <property type="match status" value="1"/>
</dbReference>
<evidence type="ECO:0000256" key="6">
    <source>
        <dbReference type="ARBA" id="ARBA00023136"/>
    </source>
</evidence>
<sequence length="450" mass="51434">MIKKGGYIFLFVVVFIALIQTSVLRAEEQLTLKQVLELALEQNEILKSSELDIKKANSELEIAWRSLWPKLNLQTSYTRLDKGPEIPKLGFDPVTKMPIFTYEEGSPDIYNTQITIQQPLFLGGKALIGIDLARMGVKLSEIQARQTAGDTLFRVIQAYFNVLMADEIVKTQENALKLIEEHERIVQVNYDAGMVLKTDLLKVKIEKRKAYQNLKSAQNNLYLAQRQLAQLLGLKNHDFKIVKSDLKPEIELDLESLYQKALLNRPELQALSLNQEMLKADLKMEKRSYWPNIMLVGSYTWKDSEFSLDDGSWNVMVSASMQLFDGGISKKKQDGIQLGIEKLEYSKENLIQMIKLELEEAMLKVKEAEDALVFQEMSLKNARENLRIANESYKVGVGSNIDVLNAQTTLKQAEMGLIQSQYQYQLNLFKILYKTGLLVDYCKEVVEDGK</sequence>
<dbReference type="EMBL" id="CP016379">
    <property type="protein sequence ID" value="AZR72698.1"/>
    <property type="molecule type" value="Genomic_DNA"/>
</dbReference>
<dbReference type="GO" id="GO:0015562">
    <property type="term" value="F:efflux transmembrane transporter activity"/>
    <property type="evidence" value="ECO:0007669"/>
    <property type="project" value="InterPro"/>
</dbReference>
<dbReference type="PANTHER" id="PTHR30026:SF20">
    <property type="entry name" value="OUTER MEMBRANE PROTEIN TOLC"/>
    <property type="match status" value="1"/>
</dbReference>
<dbReference type="GO" id="GO:0009279">
    <property type="term" value="C:cell outer membrane"/>
    <property type="evidence" value="ECO:0007669"/>
    <property type="project" value="UniProtKB-SubCell"/>
</dbReference>
<dbReference type="InterPro" id="IPR051906">
    <property type="entry name" value="TolC-like"/>
</dbReference>
<reference evidence="9 10" key="1">
    <citation type="submission" date="2016-07" db="EMBL/GenBank/DDBJ databases">
        <title>Genome and transcriptome analysis of iron-reducing fermentative bacteria Anoxybacter fermentans.</title>
        <authorList>
            <person name="Zeng X."/>
            <person name="Shao Z."/>
        </authorList>
    </citation>
    <scope>NUCLEOTIDE SEQUENCE [LARGE SCALE GENOMIC DNA]</scope>
    <source>
        <strain evidence="9 10">DY22613</strain>
    </source>
</reference>
<proteinExistence type="inferred from homology"/>
<dbReference type="GO" id="GO:0015288">
    <property type="term" value="F:porin activity"/>
    <property type="evidence" value="ECO:0007669"/>
    <property type="project" value="TreeGrafter"/>
</dbReference>
<dbReference type="Proteomes" id="UP000267250">
    <property type="component" value="Chromosome"/>
</dbReference>
<keyword evidence="10" id="KW-1185">Reference proteome</keyword>
<keyword evidence="6" id="KW-0472">Membrane</keyword>
<keyword evidence="5" id="KW-0812">Transmembrane</keyword>
<evidence type="ECO:0000256" key="3">
    <source>
        <dbReference type="ARBA" id="ARBA00022448"/>
    </source>
</evidence>
<dbReference type="RefSeq" id="WP_164730901.1">
    <property type="nucleotide sequence ID" value="NZ_CP016379.1"/>
</dbReference>
<evidence type="ECO:0008006" key="11">
    <source>
        <dbReference type="Google" id="ProtNLM"/>
    </source>
</evidence>
<evidence type="ECO:0000313" key="9">
    <source>
        <dbReference type="EMBL" id="AZR72698.1"/>
    </source>
</evidence>
<dbReference type="KEGG" id="aft:BBF96_04405"/>
<dbReference type="AlphaFoldDB" id="A0A3S9SWQ2"/>
<evidence type="ECO:0000256" key="1">
    <source>
        <dbReference type="ARBA" id="ARBA00004442"/>
    </source>
</evidence>
<evidence type="ECO:0000313" key="10">
    <source>
        <dbReference type="Proteomes" id="UP000267250"/>
    </source>
</evidence>
<dbReference type="SUPFAM" id="SSF56954">
    <property type="entry name" value="Outer membrane efflux proteins (OEP)"/>
    <property type="match status" value="1"/>
</dbReference>
<evidence type="ECO:0000256" key="4">
    <source>
        <dbReference type="ARBA" id="ARBA00022452"/>
    </source>
</evidence>
<dbReference type="Pfam" id="PF02321">
    <property type="entry name" value="OEP"/>
    <property type="match status" value="2"/>
</dbReference>
<comment type="subcellular location">
    <subcellularLocation>
        <location evidence="1">Cell outer membrane</location>
    </subcellularLocation>
</comment>